<keyword evidence="1" id="KW-0472">Membrane</keyword>
<keyword evidence="3" id="KW-1185">Reference proteome</keyword>
<name>F0GTE6_9FIRM</name>
<feature type="transmembrane region" description="Helical" evidence="1">
    <location>
        <begin position="78"/>
        <end position="97"/>
    </location>
</feature>
<dbReference type="InterPro" id="IPR008875">
    <property type="entry name" value="TraX"/>
</dbReference>
<dbReference type="STRING" id="879305.HMPREF9290_0990"/>
<keyword evidence="1" id="KW-0812">Transmembrane</keyword>
<accession>F0GTE6</accession>
<feature type="transmembrane region" description="Helical" evidence="1">
    <location>
        <begin position="134"/>
        <end position="156"/>
    </location>
</feature>
<evidence type="ECO:0000256" key="1">
    <source>
        <dbReference type="SAM" id="Phobius"/>
    </source>
</evidence>
<reference evidence="2 3" key="1">
    <citation type="submission" date="2011-01" db="EMBL/GenBank/DDBJ databases">
        <authorList>
            <person name="Durkin A.S."/>
            <person name="Madupu R."/>
            <person name="Torralba M."/>
            <person name="Gillis M."/>
            <person name="Methe B."/>
            <person name="Sutton G."/>
            <person name="Nelson K.E."/>
        </authorList>
    </citation>
    <scope>NUCLEOTIDE SEQUENCE [LARGE SCALE GENOMIC DNA]</scope>
    <source>
        <strain evidence="2 3">ACS-065-V-Col13</strain>
    </source>
</reference>
<feature type="transmembrane region" description="Helical" evidence="1">
    <location>
        <begin position="213"/>
        <end position="233"/>
    </location>
</feature>
<dbReference type="EMBL" id="AEXM01000003">
    <property type="protein sequence ID" value="EGC82896.1"/>
    <property type="molecule type" value="Genomic_DNA"/>
</dbReference>
<dbReference type="Proteomes" id="UP000005286">
    <property type="component" value="Unassembled WGS sequence"/>
</dbReference>
<feature type="transmembrane region" description="Helical" evidence="1">
    <location>
        <begin position="176"/>
        <end position="201"/>
    </location>
</feature>
<dbReference type="Pfam" id="PF05857">
    <property type="entry name" value="TraX"/>
    <property type="match status" value="1"/>
</dbReference>
<feature type="transmembrane region" description="Helical" evidence="1">
    <location>
        <begin position="7"/>
        <end position="25"/>
    </location>
</feature>
<dbReference type="eggNOG" id="ENOG502Z7XM">
    <property type="taxonomic scope" value="Bacteria"/>
</dbReference>
<dbReference type="RefSeq" id="WP_004833854.1">
    <property type="nucleotide sequence ID" value="NZ_AEXM01000003.1"/>
</dbReference>
<evidence type="ECO:0000313" key="3">
    <source>
        <dbReference type="Proteomes" id="UP000005286"/>
    </source>
</evidence>
<comment type="caution">
    <text evidence="2">The sequence shown here is derived from an EMBL/GenBank/DDBJ whole genome shotgun (WGS) entry which is preliminary data.</text>
</comment>
<protein>
    <submittedName>
        <fullName evidence="2">Protein TraX</fullName>
    </submittedName>
</protein>
<dbReference type="PATRIC" id="fig|879305.3.peg.77"/>
<organism evidence="2 3">
    <name type="scientific">Anaerococcus prevotii ACS-065-V-Col13</name>
    <dbReference type="NCBI Taxonomy" id="879305"/>
    <lineage>
        <taxon>Bacteria</taxon>
        <taxon>Bacillati</taxon>
        <taxon>Bacillota</taxon>
        <taxon>Tissierellia</taxon>
        <taxon>Tissierellales</taxon>
        <taxon>Peptoniphilaceae</taxon>
        <taxon>Anaerococcus</taxon>
    </lineage>
</organism>
<feature type="transmembrane region" description="Helical" evidence="1">
    <location>
        <begin position="109"/>
        <end position="127"/>
    </location>
</feature>
<keyword evidence="1" id="KW-1133">Transmembrane helix</keyword>
<dbReference type="AlphaFoldDB" id="F0GTE6"/>
<feature type="transmembrane region" description="Helical" evidence="1">
    <location>
        <begin position="45"/>
        <end position="66"/>
    </location>
</feature>
<gene>
    <name evidence="2" type="ORF">HMPREF9290_0990</name>
</gene>
<proteinExistence type="predicted"/>
<evidence type="ECO:0000313" key="2">
    <source>
        <dbReference type="EMBL" id="EGC82896.1"/>
    </source>
</evidence>
<sequence length="235" mass="27365">MTYKKSYQVLSAAQLKYLAFISMLIDHVNNGLITPLLDGSGALLLVSNIFSILGRIAFPIFIYFIVEGYFKTKNRRKYLTRLLIFGVISEVPFDMFTSKVYYNPNWNNMVFTLALCLVTVWLIDYLKGKITNKIFWYFLSFVIVIGMSFLAMALSLDYDYHAIVLAYIFYIFYDRPVIGAVLGYLSIIKEVYSFLGFGLITLYNGKEGKQYKWLNYAFYPVHLLVLGLMRFYFNL</sequence>